<proteinExistence type="predicted"/>
<accession>A0A9J6A170</accession>
<evidence type="ECO:0000313" key="1">
    <source>
        <dbReference type="EMBL" id="KAG5617908.1"/>
    </source>
</evidence>
<dbReference type="SUPFAM" id="SSF51735">
    <property type="entry name" value="NAD(P)-binding Rossmann-fold domains"/>
    <property type="match status" value="1"/>
</dbReference>
<dbReference type="OrthoDB" id="1393670at2759"/>
<protein>
    <submittedName>
        <fullName evidence="1">Uncharacterized protein</fullName>
    </submittedName>
</protein>
<dbReference type="EMBL" id="JACXVP010000003">
    <property type="protein sequence ID" value="KAG5617908.1"/>
    <property type="molecule type" value="Genomic_DNA"/>
</dbReference>
<keyword evidence="2" id="KW-1185">Reference proteome</keyword>
<reference evidence="1 2" key="1">
    <citation type="submission" date="2020-09" db="EMBL/GenBank/DDBJ databases">
        <title>De no assembly of potato wild relative species, Solanum commersonii.</title>
        <authorList>
            <person name="Cho K."/>
        </authorList>
    </citation>
    <scope>NUCLEOTIDE SEQUENCE [LARGE SCALE GENOMIC DNA]</scope>
    <source>
        <strain evidence="1">LZ3.2</strain>
        <tissue evidence="1">Leaf</tissue>
    </source>
</reference>
<dbReference type="InterPro" id="IPR036291">
    <property type="entry name" value="NAD(P)-bd_dom_sf"/>
</dbReference>
<dbReference type="AlphaFoldDB" id="A0A9J6A170"/>
<name>A0A9J6A170_SOLCO</name>
<gene>
    <name evidence="1" type="ORF">H5410_017732</name>
</gene>
<evidence type="ECO:0000313" key="2">
    <source>
        <dbReference type="Proteomes" id="UP000824120"/>
    </source>
</evidence>
<sequence length="71" mass="7893">MTSKLSEDVEKKILASVPLGRYGQLEEVAGLVEFLAQSPAQPVILLDRVLGKIQAIAMRHNTWGQKSQRTF</sequence>
<organism evidence="1 2">
    <name type="scientific">Solanum commersonii</name>
    <name type="common">Commerson's wild potato</name>
    <name type="synonym">Commerson's nightshade</name>
    <dbReference type="NCBI Taxonomy" id="4109"/>
    <lineage>
        <taxon>Eukaryota</taxon>
        <taxon>Viridiplantae</taxon>
        <taxon>Streptophyta</taxon>
        <taxon>Embryophyta</taxon>
        <taxon>Tracheophyta</taxon>
        <taxon>Spermatophyta</taxon>
        <taxon>Magnoliopsida</taxon>
        <taxon>eudicotyledons</taxon>
        <taxon>Gunneridae</taxon>
        <taxon>Pentapetalae</taxon>
        <taxon>asterids</taxon>
        <taxon>lamiids</taxon>
        <taxon>Solanales</taxon>
        <taxon>Solanaceae</taxon>
        <taxon>Solanoideae</taxon>
        <taxon>Solaneae</taxon>
        <taxon>Solanum</taxon>
    </lineage>
</organism>
<comment type="caution">
    <text evidence="1">The sequence shown here is derived from an EMBL/GenBank/DDBJ whole genome shotgun (WGS) entry which is preliminary data.</text>
</comment>
<dbReference type="Proteomes" id="UP000824120">
    <property type="component" value="Chromosome 3"/>
</dbReference>
<dbReference type="Gene3D" id="3.40.50.720">
    <property type="entry name" value="NAD(P)-binding Rossmann-like Domain"/>
    <property type="match status" value="1"/>
</dbReference>